<dbReference type="KEGG" id="tbv:H9L17_06930"/>
<reference evidence="2 3" key="1">
    <citation type="submission" date="2020-08" db="EMBL/GenBank/DDBJ databases">
        <title>Genome sequence of Thermomonas brevis KACC 16975T.</title>
        <authorList>
            <person name="Hyun D.-W."/>
            <person name="Bae J.-W."/>
        </authorList>
    </citation>
    <scope>NUCLEOTIDE SEQUENCE [LARGE SCALE GENOMIC DNA]</scope>
    <source>
        <strain evidence="2 3">KACC 16975</strain>
    </source>
</reference>
<keyword evidence="1" id="KW-0472">Membrane</keyword>
<accession>A0A7G9QWX6</accession>
<dbReference type="AlphaFoldDB" id="A0A7G9QWX6"/>
<evidence type="ECO:0000313" key="3">
    <source>
        <dbReference type="Proteomes" id="UP000515977"/>
    </source>
</evidence>
<evidence type="ECO:0000313" key="2">
    <source>
        <dbReference type="EMBL" id="QNN47851.1"/>
    </source>
</evidence>
<feature type="transmembrane region" description="Helical" evidence="1">
    <location>
        <begin position="12"/>
        <end position="34"/>
    </location>
</feature>
<keyword evidence="3" id="KW-1185">Reference proteome</keyword>
<organism evidence="2 3">
    <name type="scientific">Thermomonas brevis</name>
    <dbReference type="NCBI Taxonomy" id="215691"/>
    <lineage>
        <taxon>Bacteria</taxon>
        <taxon>Pseudomonadati</taxon>
        <taxon>Pseudomonadota</taxon>
        <taxon>Gammaproteobacteria</taxon>
        <taxon>Lysobacterales</taxon>
        <taxon>Lysobacteraceae</taxon>
        <taxon>Thermomonas</taxon>
    </lineage>
</organism>
<keyword evidence="1" id="KW-1133">Transmembrane helix</keyword>
<evidence type="ECO:0000256" key="1">
    <source>
        <dbReference type="SAM" id="Phobius"/>
    </source>
</evidence>
<proteinExistence type="predicted"/>
<dbReference type="Proteomes" id="UP000515977">
    <property type="component" value="Chromosome"/>
</dbReference>
<gene>
    <name evidence="2" type="ORF">H9L17_06930</name>
</gene>
<dbReference type="RefSeq" id="WP_187571595.1">
    <property type="nucleotide sequence ID" value="NZ_CP060711.1"/>
</dbReference>
<keyword evidence="1" id="KW-0812">Transmembrane</keyword>
<sequence length="143" mass="15710">MMAAAPRQQGFSLLEAIVALTIMATCLLALYAWLSTSTLALGHVRTSALALADARAAMAVVETINPMAEPNGKRDLPPLEIRWKARPLTDLRLGMSPAGGATQFDFRLYELDVEVLRNGRSIREFNLRKTGWVAARRVAPDDF</sequence>
<protein>
    <submittedName>
        <fullName evidence="2">Prepilin-type N-terminal cleavage/methylation domain-containing protein</fullName>
    </submittedName>
</protein>
<dbReference type="InterPro" id="IPR012902">
    <property type="entry name" value="N_methyl_site"/>
</dbReference>
<dbReference type="Pfam" id="PF07963">
    <property type="entry name" value="N_methyl"/>
    <property type="match status" value="1"/>
</dbReference>
<dbReference type="NCBIfam" id="TIGR02532">
    <property type="entry name" value="IV_pilin_GFxxxE"/>
    <property type="match status" value="1"/>
</dbReference>
<name>A0A7G9QWX6_9GAMM</name>
<dbReference type="EMBL" id="CP060711">
    <property type="protein sequence ID" value="QNN47851.1"/>
    <property type="molecule type" value="Genomic_DNA"/>
</dbReference>